<evidence type="ECO:0000313" key="2">
    <source>
        <dbReference type="Proteomes" id="UP000612808"/>
    </source>
</evidence>
<organism evidence="1 2">
    <name type="scientific">Actinocatenispora rupis</name>
    <dbReference type="NCBI Taxonomy" id="519421"/>
    <lineage>
        <taxon>Bacteria</taxon>
        <taxon>Bacillati</taxon>
        <taxon>Actinomycetota</taxon>
        <taxon>Actinomycetes</taxon>
        <taxon>Micromonosporales</taxon>
        <taxon>Micromonosporaceae</taxon>
        <taxon>Actinocatenispora</taxon>
    </lineage>
</organism>
<dbReference type="EMBL" id="BOMB01000008">
    <property type="protein sequence ID" value="GID10628.1"/>
    <property type="molecule type" value="Genomic_DNA"/>
</dbReference>
<keyword evidence="2" id="KW-1185">Reference proteome</keyword>
<gene>
    <name evidence="1" type="ORF">Aru02nite_15170</name>
</gene>
<evidence type="ECO:0000313" key="1">
    <source>
        <dbReference type="EMBL" id="GID10628.1"/>
    </source>
</evidence>
<dbReference type="Proteomes" id="UP000612808">
    <property type="component" value="Unassembled WGS sequence"/>
</dbReference>
<proteinExistence type="predicted"/>
<protein>
    <recommendedName>
        <fullName evidence="3">Mycothiol-dependent maleylpyruvate isomerase metal-binding domain-containing protein</fullName>
    </recommendedName>
</protein>
<sequence length="73" mass="7730">MGVAETLLHTYDIVQGLGVGWRPPGRLSAAVLTRLFPDAPAGDPTAVLLWSTGRGPLPGRTPVTSWVWHAAVD</sequence>
<dbReference type="AlphaFoldDB" id="A0A8J3IXT0"/>
<comment type="caution">
    <text evidence="1">The sequence shown here is derived from an EMBL/GenBank/DDBJ whole genome shotgun (WGS) entry which is preliminary data.</text>
</comment>
<accession>A0A8J3IXT0</accession>
<dbReference type="RefSeq" id="WP_308446256.1">
    <property type="nucleotide sequence ID" value="NZ_BAAAZM010000003.1"/>
</dbReference>
<evidence type="ECO:0008006" key="3">
    <source>
        <dbReference type="Google" id="ProtNLM"/>
    </source>
</evidence>
<reference evidence="1" key="1">
    <citation type="submission" date="2021-01" db="EMBL/GenBank/DDBJ databases">
        <title>Whole genome shotgun sequence of Actinocatenispora rupis NBRC 107355.</title>
        <authorList>
            <person name="Komaki H."/>
            <person name="Tamura T."/>
        </authorList>
    </citation>
    <scope>NUCLEOTIDE SEQUENCE</scope>
    <source>
        <strain evidence="1">NBRC 107355</strain>
    </source>
</reference>
<name>A0A8J3IXT0_9ACTN</name>